<reference evidence="2" key="1">
    <citation type="submission" date="2019-12" db="EMBL/GenBank/DDBJ databases">
        <authorList>
            <person name="Studholme D.J."/>
            <person name="Sarris P."/>
        </authorList>
    </citation>
    <scope>NUCLEOTIDE SEQUENCE</scope>
    <source>
        <strain evidence="2">PFS-1207/04</strain>
        <tissue evidence="2">Leaf</tissue>
    </source>
</reference>
<feature type="region of interest" description="Disordered" evidence="1">
    <location>
        <begin position="1"/>
        <end position="74"/>
    </location>
</feature>
<evidence type="ECO:0000313" key="3">
    <source>
        <dbReference type="EMBL" id="KAF3546914.1"/>
    </source>
</evidence>
<organism evidence="2 4">
    <name type="scientific">Brassica cretica</name>
    <name type="common">Mustard</name>
    <dbReference type="NCBI Taxonomy" id="69181"/>
    <lineage>
        <taxon>Eukaryota</taxon>
        <taxon>Viridiplantae</taxon>
        <taxon>Streptophyta</taxon>
        <taxon>Embryophyta</taxon>
        <taxon>Tracheophyta</taxon>
        <taxon>Spermatophyta</taxon>
        <taxon>Magnoliopsida</taxon>
        <taxon>eudicotyledons</taxon>
        <taxon>Gunneridae</taxon>
        <taxon>Pentapetalae</taxon>
        <taxon>rosids</taxon>
        <taxon>malvids</taxon>
        <taxon>Brassicales</taxon>
        <taxon>Brassicaceae</taxon>
        <taxon>Brassiceae</taxon>
        <taxon>Brassica</taxon>
    </lineage>
</organism>
<evidence type="ECO:0000313" key="4">
    <source>
        <dbReference type="Proteomes" id="UP000266723"/>
    </source>
</evidence>
<dbReference type="Proteomes" id="UP000266723">
    <property type="component" value="Unassembled WGS sequence"/>
</dbReference>
<reference evidence="2 4" key="2">
    <citation type="journal article" date="2020" name="BMC Genomics">
        <title>Intraspecific diversification of the crop wild relative Brassica cretica Lam. using demographic model selection.</title>
        <authorList>
            <person name="Kioukis A."/>
            <person name="Michalopoulou V.A."/>
            <person name="Briers L."/>
            <person name="Pirintsos S."/>
            <person name="Studholme D.J."/>
            <person name="Pavlidis P."/>
            <person name="Sarris P.F."/>
        </authorList>
    </citation>
    <scope>NUCLEOTIDE SEQUENCE [LARGE SCALE GENOMIC DNA]</scope>
    <source>
        <strain evidence="4">cv. PFS-1207/04</strain>
        <strain evidence="2">PFS-1207/04</strain>
    </source>
</reference>
<dbReference type="EMBL" id="QGKV02000832">
    <property type="protein sequence ID" value="KAF3546914.1"/>
    <property type="molecule type" value="Genomic_DNA"/>
</dbReference>
<comment type="caution">
    <text evidence="2">The sequence shown here is derived from an EMBL/GenBank/DDBJ whole genome shotgun (WGS) entry which is preliminary data.</text>
</comment>
<feature type="compositionally biased region" description="Polar residues" evidence="1">
    <location>
        <begin position="32"/>
        <end position="49"/>
    </location>
</feature>
<keyword evidence="4" id="KW-1185">Reference proteome</keyword>
<sequence>MVQRGGMSGLSPQVVASSQRERHPQTLLHQAKTYSFRKTLSSTPSQRNTSRSRKPVQNRLTSNTRRSPLTGGAVVRDEKVKIAASSSSITGPYTPI</sequence>
<name>A0ABQ7C6I3_BRACR</name>
<dbReference type="EMBL" id="QGKV02000832">
    <property type="protein sequence ID" value="KAF3546913.1"/>
    <property type="molecule type" value="Genomic_DNA"/>
</dbReference>
<evidence type="ECO:0000313" key="2">
    <source>
        <dbReference type="EMBL" id="KAF3546913.1"/>
    </source>
</evidence>
<proteinExistence type="predicted"/>
<protein>
    <submittedName>
        <fullName evidence="2">Uncharacterized protein</fullName>
    </submittedName>
</protein>
<gene>
    <name evidence="3" type="ORF">DY000_02009736</name>
    <name evidence="2" type="ORF">DY000_02009737</name>
</gene>
<accession>A0ABQ7C6I3</accession>
<feature type="compositionally biased region" description="Polar residues" evidence="1">
    <location>
        <begin position="58"/>
        <end position="67"/>
    </location>
</feature>
<evidence type="ECO:0000256" key="1">
    <source>
        <dbReference type="SAM" id="MobiDB-lite"/>
    </source>
</evidence>